<dbReference type="STRING" id="40149.A0A0E0DI65"/>
<dbReference type="InterPro" id="IPR033464">
    <property type="entry name" value="CSN8_PSD8_EIF3K"/>
</dbReference>
<sequence length="111" mass="12915">MEGAYNQLFNARQTVPHEAYDFFIDLLAETFRDEIADCSAQAYDYLLISDAKKMLLFSCDQQLVKYISEAIQHEWDVQNCLVLFHMAKSKPPAIPSFQQIKRTISYVKELD</sequence>
<evidence type="ECO:0000313" key="3">
    <source>
        <dbReference type="Proteomes" id="UP000008021"/>
    </source>
</evidence>
<dbReference type="Gene3D" id="1.25.40.990">
    <property type="match status" value="1"/>
</dbReference>
<evidence type="ECO:0000259" key="1">
    <source>
        <dbReference type="Pfam" id="PF10075"/>
    </source>
</evidence>
<dbReference type="HOGENOM" id="CLU_131200_0_0_1"/>
<dbReference type="Pfam" id="PF10075">
    <property type="entry name" value="CSN8_PSD8_EIF3K"/>
    <property type="match status" value="1"/>
</dbReference>
<feature type="domain" description="CSN8/PSMD8/EIF3K" evidence="1">
    <location>
        <begin position="1"/>
        <end position="89"/>
    </location>
</feature>
<dbReference type="InterPro" id="IPR006746">
    <property type="entry name" value="26S_Psome_Rpn12"/>
</dbReference>
<accession>A0A0E0DI65</accession>
<dbReference type="Gramene" id="OMERI04G20540.1">
    <property type="protein sequence ID" value="OMERI04G20540.1"/>
    <property type="gene ID" value="OMERI04G20540"/>
</dbReference>
<dbReference type="eggNOG" id="KOG3151">
    <property type="taxonomic scope" value="Eukaryota"/>
</dbReference>
<dbReference type="PANTHER" id="PTHR12387">
    <property type="entry name" value="26S PROTEASOME NON-ATPASE REGULATORY SUBUNIT 8"/>
    <property type="match status" value="1"/>
</dbReference>
<dbReference type="AlphaFoldDB" id="A0A0E0DI65"/>
<dbReference type="GO" id="GO:0005634">
    <property type="term" value="C:nucleus"/>
    <property type="evidence" value="ECO:0007669"/>
    <property type="project" value="TreeGrafter"/>
</dbReference>
<reference evidence="2" key="2">
    <citation type="submission" date="2018-05" db="EMBL/GenBank/DDBJ databases">
        <title>OmerRS3 (Oryza meridionalis Reference Sequence Version 3).</title>
        <authorList>
            <person name="Zhang J."/>
            <person name="Kudrna D."/>
            <person name="Lee S."/>
            <person name="Talag J."/>
            <person name="Welchert J."/>
            <person name="Wing R.A."/>
        </authorList>
    </citation>
    <scope>NUCLEOTIDE SEQUENCE [LARGE SCALE GENOMIC DNA]</scope>
    <source>
        <strain evidence="2">cv. OR44</strain>
    </source>
</reference>
<reference evidence="2" key="1">
    <citation type="submission" date="2015-04" db="UniProtKB">
        <authorList>
            <consortium name="EnsemblPlants"/>
        </authorList>
    </citation>
    <scope>IDENTIFICATION</scope>
</reference>
<dbReference type="PANTHER" id="PTHR12387:SF4">
    <property type="entry name" value="PCI DOMAIN-CONTAINING PROTEIN"/>
    <property type="match status" value="1"/>
</dbReference>
<dbReference type="Proteomes" id="UP000008021">
    <property type="component" value="Chromosome 4"/>
</dbReference>
<dbReference type="GO" id="GO:0043161">
    <property type="term" value="P:proteasome-mediated ubiquitin-dependent protein catabolic process"/>
    <property type="evidence" value="ECO:0007669"/>
    <property type="project" value="TreeGrafter"/>
</dbReference>
<evidence type="ECO:0000313" key="2">
    <source>
        <dbReference type="EnsemblPlants" id="OMERI04G20540.1"/>
    </source>
</evidence>
<keyword evidence="3" id="KW-1185">Reference proteome</keyword>
<name>A0A0E0DI65_9ORYZ</name>
<proteinExistence type="predicted"/>
<dbReference type="EnsemblPlants" id="OMERI04G20540.1">
    <property type="protein sequence ID" value="OMERI04G20540.1"/>
    <property type="gene ID" value="OMERI04G20540"/>
</dbReference>
<organism evidence="2">
    <name type="scientific">Oryza meridionalis</name>
    <dbReference type="NCBI Taxonomy" id="40149"/>
    <lineage>
        <taxon>Eukaryota</taxon>
        <taxon>Viridiplantae</taxon>
        <taxon>Streptophyta</taxon>
        <taxon>Embryophyta</taxon>
        <taxon>Tracheophyta</taxon>
        <taxon>Spermatophyta</taxon>
        <taxon>Magnoliopsida</taxon>
        <taxon>Liliopsida</taxon>
        <taxon>Poales</taxon>
        <taxon>Poaceae</taxon>
        <taxon>BOP clade</taxon>
        <taxon>Oryzoideae</taxon>
        <taxon>Oryzeae</taxon>
        <taxon>Oryzinae</taxon>
        <taxon>Oryza</taxon>
    </lineage>
</organism>
<protein>
    <recommendedName>
        <fullName evidence="1">CSN8/PSMD8/EIF3K domain-containing protein</fullName>
    </recommendedName>
</protein>
<dbReference type="GO" id="GO:0005829">
    <property type="term" value="C:cytosol"/>
    <property type="evidence" value="ECO:0007669"/>
    <property type="project" value="TreeGrafter"/>
</dbReference>
<dbReference type="GO" id="GO:0008541">
    <property type="term" value="C:proteasome regulatory particle, lid subcomplex"/>
    <property type="evidence" value="ECO:0007669"/>
    <property type="project" value="TreeGrafter"/>
</dbReference>